<comment type="similarity">
    <text evidence="1">Belongs to the UPF0047 family.</text>
</comment>
<dbReference type="PANTHER" id="PTHR30615">
    <property type="entry name" value="UNCHARACTERIZED PROTEIN YJBQ-RELATED"/>
    <property type="match status" value="1"/>
</dbReference>
<protein>
    <recommendedName>
        <fullName evidence="4">YjbQ family protein</fullName>
    </recommendedName>
</protein>
<dbReference type="Pfam" id="PF01894">
    <property type="entry name" value="YjbQ"/>
    <property type="match status" value="1"/>
</dbReference>
<comment type="caution">
    <text evidence="2">The sequence shown here is derived from an EMBL/GenBank/DDBJ whole genome shotgun (WGS) entry which is preliminary data.</text>
</comment>
<dbReference type="InterPro" id="IPR001602">
    <property type="entry name" value="UPF0047_YjbQ-like"/>
</dbReference>
<dbReference type="PANTHER" id="PTHR30615:SF8">
    <property type="entry name" value="UPF0047 PROTEIN C4A8.02C"/>
    <property type="match status" value="1"/>
</dbReference>
<evidence type="ECO:0000313" key="2">
    <source>
        <dbReference type="EMBL" id="TMP40078.1"/>
    </source>
</evidence>
<dbReference type="SUPFAM" id="SSF111038">
    <property type="entry name" value="YjbQ-like"/>
    <property type="match status" value="1"/>
</dbReference>
<dbReference type="EMBL" id="PNCJ01000001">
    <property type="protein sequence ID" value="TMP40078.1"/>
    <property type="molecule type" value="Genomic_DNA"/>
</dbReference>
<proteinExistence type="inferred from homology"/>
<dbReference type="PIRSF" id="PIRSF004681">
    <property type="entry name" value="UCP004681"/>
    <property type="match status" value="1"/>
</dbReference>
<sequence>MSWHQTHITLRPRQRGFHLIDDEVLTQLPQLGYYKVGLLHLFIQHTSASLTINENADPTVRMDMESHFNHFVPERQSYYRHDYEGDDDMPAHIKSSTLGCEVTIPVSHGRLQLGTWQGIYLGEHRDHASSRSIVATLHGQLLE</sequence>
<reference evidence="3" key="2">
    <citation type="submission" date="2019-06" db="EMBL/GenBank/DDBJ databases">
        <title>Co-occurence of chitin degradation, pigmentation and bioactivity in marine Pseudoalteromonas.</title>
        <authorList>
            <person name="Sonnenschein E.C."/>
            <person name="Bech P.K."/>
        </authorList>
    </citation>
    <scope>NUCLEOTIDE SEQUENCE [LARGE SCALE GENOMIC DNA]</scope>
    <source>
        <strain evidence="3">S2599</strain>
    </source>
</reference>
<dbReference type="NCBIfam" id="TIGR00149">
    <property type="entry name" value="TIGR00149_YjbQ"/>
    <property type="match status" value="1"/>
</dbReference>
<dbReference type="Proteomes" id="UP000306719">
    <property type="component" value="Unassembled WGS sequence"/>
</dbReference>
<evidence type="ECO:0000313" key="3">
    <source>
        <dbReference type="Proteomes" id="UP000306719"/>
    </source>
</evidence>
<dbReference type="OrthoDB" id="9801725at2"/>
<evidence type="ECO:0000256" key="1">
    <source>
        <dbReference type="ARBA" id="ARBA00005534"/>
    </source>
</evidence>
<organism evidence="2 3">
    <name type="scientific">Pseudoalteromonas rubra</name>
    <dbReference type="NCBI Taxonomy" id="43658"/>
    <lineage>
        <taxon>Bacteria</taxon>
        <taxon>Pseudomonadati</taxon>
        <taxon>Pseudomonadota</taxon>
        <taxon>Gammaproteobacteria</taxon>
        <taxon>Alteromonadales</taxon>
        <taxon>Pseudoalteromonadaceae</taxon>
        <taxon>Pseudoalteromonas</taxon>
    </lineage>
</organism>
<evidence type="ECO:0008006" key="4">
    <source>
        <dbReference type="Google" id="ProtNLM"/>
    </source>
</evidence>
<dbReference type="Gene3D" id="2.60.120.460">
    <property type="entry name" value="YjbQ-like"/>
    <property type="match status" value="1"/>
</dbReference>
<reference evidence="2 3" key="1">
    <citation type="submission" date="2018-01" db="EMBL/GenBank/DDBJ databases">
        <authorList>
            <person name="Paulsen S."/>
            <person name="Gram L.K."/>
        </authorList>
    </citation>
    <scope>NUCLEOTIDE SEQUENCE [LARGE SCALE GENOMIC DNA]</scope>
    <source>
        <strain evidence="2 3">S2599</strain>
    </source>
</reference>
<dbReference type="RefSeq" id="WP_138542981.1">
    <property type="nucleotide sequence ID" value="NZ_PNCJ01000001.1"/>
</dbReference>
<gene>
    <name evidence="2" type="ORF">CWB98_00140</name>
</gene>
<dbReference type="InterPro" id="IPR035917">
    <property type="entry name" value="YjbQ-like_sf"/>
</dbReference>
<dbReference type="AlphaFoldDB" id="A0A5S3X7A3"/>
<name>A0A5S3X7A3_9GAMM</name>
<accession>A0A5S3X7A3</accession>